<dbReference type="EMBL" id="CP002850">
    <property type="protein sequence ID" value="AEH63248.1"/>
    <property type="molecule type" value="Genomic_DNA"/>
</dbReference>
<evidence type="ECO:0000256" key="3">
    <source>
        <dbReference type="ARBA" id="ARBA00023110"/>
    </source>
</evidence>
<proteinExistence type="inferred from homology"/>
<dbReference type="GO" id="GO:0006457">
    <property type="term" value="P:protein folding"/>
    <property type="evidence" value="ECO:0007669"/>
    <property type="project" value="InterPro"/>
</dbReference>
<keyword evidence="4 5" id="KW-0413">Isomerase</keyword>
<dbReference type="InterPro" id="IPR046357">
    <property type="entry name" value="PPIase_dom_sf"/>
</dbReference>
<evidence type="ECO:0000259" key="7">
    <source>
        <dbReference type="PROSITE" id="PS50059"/>
    </source>
</evidence>
<evidence type="ECO:0000256" key="1">
    <source>
        <dbReference type="ARBA" id="ARBA00000971"/>
    </source>
</evidence>
<reference evidence="8 9" key="1">
    <citation type="journal article" date="2011" name="J. Bacteriol.">
        <title>Genome sequence of the ethanol-producing Zymomonas mobilis subsp. mobilis lectotype strain ATCC 10988.</title>
        <authorList>
            <person name="Pappas K.M."/>
            <person name="Kouvelis V.N."/>
            <person name="Saunders E."/>
            <person name="Brettin T.S."/>
            <person name="Bruce D."/>
            <person name="Detter C."/>
            <person name="Balakireva M."/>
            <person name="Han C.S."/>
            <person name="Savvakis G."/>
            <person name="Kyrpides N.C."/>
            <person name="Typas M.A."/>
        </authorList>
    </citation>
    <scope>NUCLEOTIDE SEQUENCE [LARGE SCALE GENOMIC DNA]</scope>
    <source>
        <strain evidence="9">ATCC 10988 / DSM 424 / CCUG 17860 / LMG 404 / NCIMB 8938 / NRRL B-806 / ZM1</strain>
    </source>
</reference>
<protein>
    <recommendedName>
        <fullName evidence="6">Peptidyl-prolyl cis-trans isomerase</fullName>
        <ecNumber evidence="6">5.2.1.8</ecNumber>
    </recommendedName>
</protein>
<dbReference type="PANTHER" id="PTHR43811:SF57">
    <property type="entry name" value="FKBP-TYPE PEPTIDYL-PROLYL CIS-TRANS ISOMERASE FKPA-RELATED"/>
    <property type="match status" value="1"/>
</dbReference>
<dbReference type="Gene3D" id="3.10.50.40">
    <property type="match status" value="1"/>
</dbReference>
<sequence precursor="true">MSSDKASSLASIGRAMRLPLLGAVLLAAAGTTLALAGTSSPARLAQSPEKFLADNEHHKGVQKTPSGLQYKIIKKGKGVQPKINDMVSVEYQGSLTDGTVFDSTARNGGAPVMMPVARVIPGFSEALQLMQQGGEYRFWIPPQLGYGSEGAGGVIPPNAVLIFDVKLVSVVPAPPADATSLPSIQ</sequence>
<dbReference type="PANTHER" id="PTHR43811">
    <property type="entry name" value="FKBP-TYPE PEPTIDYL-PROLYL CIS-TRANS ISOMERASE FKPA"/>
    <property type="match status" value="1"/>
</dbReference>
<comment type="similarity">
    <text evidence="2 6">Belongs to the FKBP-type PPIase family.</text>
</comment>
<feature type="domain" description="PPIase FKBP-type" evidence="7">
    <location>
        <begin position="84"/>
        <end position="171"/>
    </location>
</feature>
<dbReference type="Proteomes" id="UP000001494">
    <property type="component" value="Chromosome"/>
</dbReference>
<evidence type="ECO:0000256" key="4">
    <source>
        <dbReference type="ARBA" id="ARBA00023235"/>
    </source>
</evidence>
<evidence type="ECO:0000313" key="8">
    <source>
        <dbReference type="EMBL" id="AEH63248.1"/>
    </source>
</evidence>
<evidence type="ECO:0000256" key="2">
    <source>
        <dbReference type="ARBA" id="ARBA00006577"/>
    </source>
</evidence>
<keyword evidence="3 5" id="KW-0697">Rotamase</keyword>
<evidence type="ECO:0000256" key="5">
    <source>
        <dbReference type="PROSITE-ProRule" id="PRU00277"/>
    </source>
</evidence>
<dbReference type="PROSITE" id="PS50059">
    <property type="entry name" value="FKBP_PPIASE"/>
    <property type="match status" value="1"/>
</dbReference>
<dbReference type="InterPro" id="IPR001179">
    <property type="entry name" value="PPIase_FKBP_dom"/>
</dbReference>
<dbReference type="eggNOG" id="COG0545">
    <property type="taxonomic scope" value="Bacteria"/>
</dbReference>
<dbReference type="GO" id="GO:0003755">
    <property type="term" value="F:peptidyl-prolyl cis-trans isomerase activity"/>
    <property type="evidence" value="ECO:0007669"/>
    <property type="project" value="UniProtKB-UniRule"/>
</dbReference>
<evidence type="ECO:0000256" key="6">
    <source>
        <dbReference type="RuleBase" id="RU003915"/>
    </source>
</evidence>
<evidence type="ECO:0000313" key="9">
    <source>
        <dbReference type="Proteomes" id="UP000001494"/>
    </source>
</evidence>
<dbReference type="KEGG" id="zmm:Zmob_1428"/>
<dbReference type="Pfam" id="PF00254">
    <property type="entry name" value="FKBP_C"/>
    <property type="match status" value="1"/>
</dbReference>
<dbReference type="EC" id="5.2.1.8" evidence="6"/>
<dbReference type="AlphaFoldDB" id="A0A0H3G3B0"/>
<dbReference type="HOGENOM" id="CLU_013615_7_3_5"/>
<dbReference type="SUPFAM" id="SSF54534">
    <property type="entry name" value="FKBP-like"/>
    <property type="match status" value="1"/>
</dbReference>
<dbReference type="Pfam" id="PF01346">
    <property type="entry name" value="FKBP_N"/>
    <property type="match status" value="1"/>
</dbReference>
<dbReference type="RefSeq" id="WP_014501057.1">
    <property type="nucleotide sequence ID" value="NC_017262.1"/>
</dbReference>
<dbReference type="OrthoDB" id="9812109at2"/>
<dbReference type="InterPro" id="IPR000774">
    <property type="entry name" value="PPIase_FKBP_N"/>
</dbReference>
<comment type="catalytic activity">
    <reaction evidence="1 5 6">
        <text>[protein]-peptidylproline (omega=180) = [protein]-peptidylproline (omega=0)</text>
        <dbReference type="Rhea" id="RHEA:16237"/>
        <dbReference type="Rhea" id="RHEA-COMP:10747"/>
        <dbReference type="Rhea" id="RHEA-COMP:10748"/>
        <dbReference type="ChEBI" id="CHEBI:83833"/>
        <dbReference type="ChEBI" id="CHEBI:83834"/>
        <dbReference type="EC" id="5.2.1.8"/>
    </reaction>
</comment>
<organism evidence="8 9">
    <name type="scientific">Zymomonas mobilis subsp. mobilis (strain ATCC 10988 / DSM 424 / LMG 404 / NCIMB 8938 / NRRL B-806 / ZM1)</name>
    <dbReference type="NCBI Taxonomy" id="555217"/>
    <lineage>
        <taxon>Bacteria</taxon>
        <taxon>Pseudomonadati</taxon>
        <taxon>Pseudomonadota</taxon>
        <taxon>Alphaproteobacteria</taxon>
        <taxon>Sphingomonadales</taxon>
        <taxon>Zymomonadaceae</taxon>
        <taxon>Zymomonas</taxon>
    </lineage>
</organism>
<gene>
    <name evidence="8" type="ordered locus">Zmob_1428</name>
</gene>
<name>A0A0H3G3B0_ZYMMA</name>
<accession>A0A0H3G3B0</accession>